<keyword evidence="3" id="KW-1133">Transmembrane helix</keyword>
<reference evidence="6 7" key="1">
    <citation type="journal article" date="2010" name="Nature">
        <title>Genome sequence of the palaeopolyploid soybean.</title>
        <authorList>
            <person name="Schmutz J."/>
            <person name="Cannon S.B."/>
            <person name="Schlueter J."/>
            <person name="Ma J."/>
            <person name="Mitros T."/>
            <person name="Nelson W."/>
            <person name="Hyten D.L."/>
            <person name="Song Q."/>
            <person name="Thelen J.J."/>
            <person name="Cheng J."/>
            <person name="Xu D."/>
            <person name="Hellsten U."/>
            <person name="May G.D."/>
            <person name="Yu Y."/>
            <person name="Sakurai T."/>
            <person name="Umezawa T."/>
            <person name="Bhattacharyya M.K."/>
            <person name="Sandhu D."/>
            <person name="Valliyodan B."/>
            <person name="Lindquist E."/>
            <person name="Peto M."/>
            <person name="Grant D."/>
            <person name="Shu S."/>
            <person name="Goodstein D."/>
            <person name="Barry K."/>
            <person name="Futrell-Griggs M."/>
            <person name="Abernathy B."/>
            <person name="Du J."/>
            <person name="Tian Z."/>
            <person name="Zhu L."/>
            <person name="Gill N."/>
            <person name="Joshi T."/>
            <person name="Libault M."/>
            <person name="Sethuraman A."/>
            <person name="Zhang X.-C."/>
            <person name="Shinozaki K."/>
            <person name="Nguyen H.T."/>
            <person name="Wing R.A."/>
            <person name="Cregan P."/>
            <person name="Specht J."/>
            <person name="Grimwood J."/>
            <person name="Rokhsar D."/>
            <person name="Stacey G."/>
            <person name="Shoemaker R.C."/>
            <person name="Jackson S.A."/>
        </authorList>
    </citation>
    <scope>NUCLEOTIDE SEQUENCE</scope>
    <source>
        <strain evidence="7">cv. Williams 82</strain>
        <tissue evidence="6">Callus</tissue>
    </source>
</reference>
<evidence type="ECO:0000313" key="6">
    <source>
        <dbReference type="EMBL" id="KRH74861.1"/>
    </source>
</evidence>
<evidence type="ECO:0000256" key="2">
    <source>
        <dbReference type="SAM" id="MobiDB-lite"/>
    </source>
</evidence>
<reference evidence="6" key="3">
    <citation type="submission" date="2018-07" db="EMBL/GenBank/DDBJ databases">
        <title>WGS assembly of Glycine max.</title>
        <authorList>
            <person name="Schmutz J."/>
            <person name="Cannon S."/>
            <person name="Schlueter J."/>
            <person name="Ma J."/>
            <person name="Mitros T."/>
            <person name="Nelson W."/>
            <person name="Hyten D."/>
            <person name="Song Q."/>
            <person name="Thelen J."/>
            <person name="Cheng J."/>
            <person name="Xu D."/>
            <person name="Hellsten U."/>
            <person name="May G."/>
            <person name="Yu Y."/>
            <person name="Sakurai T."/>
            <person name="Umezawa T."/>
            <person name="Bhattacharyya M."/>
            <person name="Sandhu D."/>
            <person name="Valliyodan B."/>
            <person name="Lindquist E."/>
            <person name="Peto M."/>
            <person name="Grant D."/>
            <person name="Shu S."/>
            <person name="Goodstein D."/>
            <person name="Barry K."/>
            <person name="Futrell-Griggs M."/>
            <person name="Abernathy B."/>
            <person name="Du J."/>
            <person name="Tian Z."/>
            <person name="Zhu L."/>
            <person name="Gill N."/>
            <person name="Joshi T."/>
            <person name="Libault M."/>
            <person name="Sethuraman A."/>
            <person name="Zhang X."/>
            <person name="Shinozaki K."/>
            <person name="Nguyen H."/>
            <person name="Wing R."/>
            <person name="Cregan P."/>
            <person name="Specht J."/>
            <person name="Grimwood J."/>
            <person name="Rokhsar D."/>
            <person name="Stacey G."/>
            <person name="Shoemaker R."/>
            <person name="Jackson S."/>
        </authorList>
    </citation>
    <scope>NUCLEOTIDE SEQUENCE</scope>
    <source>
        <tissue evidence="6">Callus</tissue>
    </source>
</reference>
<dbReference type="Proteomes" id="UP000008827">
    <property type="component" value="Chromosome 1"/>
</dbReference>
<feature type="transmembrane region" description="Helical" evidence="3">
    <location>
        <begin position="311"/>
        <end position="329"/>
    </location>
</feature>
<dbReference type="InParanoid" id="K7K1U4"/>
<name>K7K1U4_SOYBN</name>
<organism evidence="6">
    <name type="scientific">Glycine max</name>
    <name type="common">Soybean</name>
    <name type="synonym">Glycine hispida</name>
    <dbReference type="NCBI Taxonomy" id="3847"/>
    <lineage>
        <taxon>Eukaryota</taxon>
        <taxon>Viridiplantae</taxon>
        <taxon>Streptophyta</taxon>
        <taxon>Embryophyta</taxon>
        <taxon>Tracheophyta</taxon>
        <taxon>Spermatophyta</taxon>
        <taxon>Magnoliopsida</taxon>
        <taxon>eudicotyledons</taxon>
        <taxon>Gunneridae</taxon>
        <taxon>Pentapetalae</taxon>
        <taxon>rosids</taxon>
        <taxon>fabids</taxon>
        <taxon>Fabales</taxon>
        <taxon>Fabaceae</taxon>
        <taxon>Papilionoideae</taxon>
        <taxon>50 kb inversion clade</taxon>
        <taxon>NPAAA clade</taxon>
        <taxon>indigoferoid/millettioid clade</taxon>
        <taxon>Phaseoleae</taxon>
        <taxon>Glycine</taxon>
        <taxon>Glycine subgen. Soja</taxon>
    </lineage>
</organism>
<dbReference type="STRING" id="3847.K7K1U4"/>
<dbReference type="SUPFAM" id="SSF53098">
    <property type="entry name" value="Ribonuclease H-like"/>
    <property type="match status" value="1"/>
</dbReference>
<gene>
    <name evidence="6" type="ORF">GLYMA_01G047500</name>
</gene>
<reference evidence="7" key="2">
    <citation type="submission" date="2018-02" db="UniProtKB">
        <authorList>
            <consortium name="EnsemblPlants"/>
        </authorList>
    </citation>
    <scope>IDENTIFICATION</scope>
    <source>
        <strain evidence="7">Williams 82</strain>
    </source>
</reference>
<dbReference type="PANTHER" id="PTHR46481:SF2">
    <property type="entry name" value="BED-TYPE DOMAIN-CONTAINING PROTEIN"/>
    <property type="match status" value="1"/>
</dbReference>
<dbReference type="Gramene" id="KRH74861">
    <property type="protein sequence ID" value="KRH74861"/>
    <property type="gene ID" value="GLYMA_01G047500"/>
</dbReference>
<feature type="compositionally biased region" description="Low complexity" evidence="2">
    <location>
        <begin position="63"/>
        <end position="72"/>
    </location>
</feature>
<protein>
    <recommendedName>
        <fullName evidence="9">HAT C-terminal dimerisation domain-containing protein</fullName>
    </recommendedName>
</protein>
<evidence type="ECO:0000259" key="4">
    <source>
        <dbReference type="Pfam" id="PF05699"/>
    </source>
</evidence>
<dbReference type="EnsemblPlants" id="KRH74861">
    <property type="protein sequence ID" value="KRH74861"/>
    <property type="gene ID" value="GLYMA_01G047500"/>
</dbReference>
<dbReference type="EMBL" id="CM000834">
    <property type="protein sequence ID" value="KRH74861.1"/>
    <property type="molecule type" value="Genomic_DNA"/>
</dbReference>
<dbReference type="InterPro" id="IPR025525">
    <property type="entry name" value="hAT-like_transposase_RNase-H"/>
</dbReference>
<evidence type="ECO:0008006" key="9">
    <source>
        <dbReference type="Google" id="ProtNLM"/>
    </source>
</evidence>
<proteinExistence type="predicted"/>
<evidence type="ECO:0000313" key="7">
    <source>
        <dbReference type="EnsemblPlants" id="KRH74861"/>
    </source>
</evidence>
<feature type="region of interest" description="Disordered" evidence="2">
    <location>
        <begin position="63"/>
        <end position="90"/>
    </location>
</feature>
<evidence type="ECO:0000313" key="8">
    <source>
        <dbReference type="Proteomes" id="UP000008827"/>
    </source>
</evidence>
<dbReference type="GO" id="GO:0003677">
    <property type="term" value="F:DNA binding"/>
    <property type="evidence" value="ECO:0007669"/>
    <property type="project" value="UniProtKB-KW"/>
</dbReference>
<dbReference type="PaxDb" id="3847-GLYMA01G05775.1"/>
<keyword evidence="3" id="KW-0472">Membrane</keyword>
<dbReference type="InterPro" id="IPR008906">
    <property type="entry name" value="HATC_C_dom"/>
</dbReference>
<feature type="domain" description="hAT-like transposase RNase-H fold" evidence="5">
    <location>
        <begin position="322"/>
        <end position="416"/>
    </location>
</feature>
<dbReference type="InterPro" id="IPR052035">
    <property type="entry name" value="ZnF_BED_domain_contain"/>
</dbReference>
<keyword evidence="8" id="KW-1185">Reference proteome</keyword>
<feature type="domain" description="HAT C-terminal dimerisation" evidence="4">
    <location>
        <begin position="417"/>
        <end position="498"/>
    </location>
</feature>
<sequence length="522" mass="60199">MALPPILSPSSSGIRSASLLSFASHTLMSPSTPSLLSSRTHSTFSLSSVPHTLMLWRPISPRSSPTSSAASRKLTPPFAKPVATPWKNPHRHVDKKQKTIVFGSDSESDPNKVSMKLVDFNQEHTLIALAKMIIIDEIAFKFFENKGFRKFMGDAQLKFKIPSHVTIVIYCMHVFNDENEKLKHVLYANKKMVSLTTNTWRSIQNMNYICVTVHYIDEGDGLKEIDLFVRKIRASCKFVKSSPSRFVSFKRCAEEMLLKNMNMHFYCYEYVEAAYVLNLISSEGEGCPKEIDWKRAHIFISFLKTFYDSTLFFLGHCMLLLTLFFKMLVSIQKSINKWRHNDDIVIQRMTSNMQLKFNKYWESGGINYLLVVVVFLDPRCKCEYIQFCFNPMYGVEKSMYMMKKLKDPIHKLIQQYLDGYLEDDVEDEHTEFDILNWSKLKVSKYYILTCMARDILVIPISTISYESAFSTWGTIIDSFCSSLSPTTVEALICVQNWLRSTKQNVNDLQVEINEAEKIESSV</sequence>
<evidence type="ECO:0000259" key="5">
    <source>
        <dbReference type="Pfam" id="PF14372"/>
    </source>
</evidence>
<keyword evidence="1" id="KW-0238">DNA-binding</keyword>
<accession>K7K1U4</accession>
<dbReference type="Pfam" id="PF05699">
    <property type="entry name" value="Dimer_Tnp_hAT"/>
    <property type="match status" value="1"/>
</dbReference>
<dbReference type="Pfam" id="PF14372">
    <property type="entry name" value="hAT-like_RNase-H"/>
    <property type="match status" value="1"/>
</dbReference>
<keyword evidence="3" id="KW-0812">Transmembrane</keyword>
<dbReference type="InterPro" id="IPR012337">
    <property type="entry name" value="RNaseH-like_sf"/>
</dbReference>
<evidence type="ECO:0000256" key="1">
    <source>
        <dbReference type="ARBA" id="ARBA00023125"/>
    </source>
</evidence>
<dbReference type="AlphaFoldDB" id="K7K1U4"/>
<dbReference type="HOGENOM" id="CLU_009123_1_5_1"/>
<dbReference type="eggNOG" id="KOG1121">
    <property type="taxonomic scope" value="Eukaryota"/>
</dbReference>
<dbReference type="PANTHER" id="PTHR46481">
    <property type="entry name" value="ZINC FINGER BED DOMAIN-CONTAINING PROTEIN 4"/>
    <property type="match status" value="1"/>
</dbReference>
<evidence type="ECO:0000256" key="3">
    <source>
        <dbReference type="SAM" id="Phobius"/>
    </source>
</evidence>
<dbReference type="GO" id="GO:0046983">
    <property type="term" value="F:protein dimerization activity"/>
    <property type="evidence" value="ECO:0007669"/>
    <property type="project" value="InterPro"/>
</dbReference>